<dbReference type="Proteomes" id="UP000635606">
    <property type="component" value="Unassembled WGS sequence"/>
</dbReference>
<name>A0A8J3ZRV7_9ACTN</name>
<accession>A0A8J3ZRV7</accession>
<keyword evidence="2" id="KW-1185">Reference proteome</keyword>
<reference evidence="1" key="1">
    <citation type="submission" date="2021-01" db="EMBL/GenBank/DDBJ databases">
        <title>Whole genome shotgun sequence of Virgisporangium ochraceum NBRC 16418.</title>
        <authorList>
            <person name="Komaki H."/>
            <person name="Tamura T."/>
        </authorList>
    </citation>
    <scope>NUCLEOTIDE SEQUENCE</scope>
    <source>
        <strain evidence="1">NBRC 16418</strain>
    </source>
</reference>
<dbReference type="EMBL" id="BOPH01000017">
    <property type="protein sequence ID" value="GIJ66380.1"/>
    <property type="molecule type" value="Genomic_DNA"/>
</dbReference>
<dbReference type="AlphaFoldDB" id="A0A8J3ZRV7"/>
<gene>
    <name evidence="1" type="ORF">Voc01_012970</name>
</gene>
<evidence type="ECO:0000313" key="1">
    <source>
        <dbReference type="EMBL" id="GIJ66380.1"/>
    </source>
</evidence>
<proteinExistence type="predicted"/>
<dbReference type="RefSeq" id="WP_275423697.1">
    <property type="nucleotide sequence ID" value="NZ_BOPH01000017.1"/>
</dbReference>
<protein>
    <submittedName>
        <fullName evidence="1">Uncharacterized protein</fullName>
    </submittedName>
</protein>
<sequence length="42" mass="5000">MSIIERYRVRREAARRREAIARAINTYPSHALRQELEAMASR</sequence>
<organism evidence="1 2">
    <name type="scientific">Virgisporangium ochraceum</name>
    <dbReference type="NCBI Taxonomy" id="65505"/>
    <lineage>
        <taxon>Bacteria</taxon>
        <taxon>Bacillati</taxon>
        <taxon>Actinomycetota</taxon>
        <taxon>Actinomycetes</taxon>
        <taxon>Micromonosporales</taxon>
        <taxon>Micromonosporaceae</taxon>
        <taxon>Virgisporangium</taxon>
    </lineage>
</organism>
<comment type="caution">
    <text evidence="1">The sequence shown here is derived from an EMBL/GenBank/DDBJ whole genome shotgun (WGS) entry which is preliminary data.</text>
</comment>
<evidence type="ECO:0000313" key="2">
    <source>
        <dbReference type="Proteomes" id="UP000635606"/>
    </source>
</evidence>